<proteinExistence type="predicted"/>
<reference evidence="2" key="1">
    <citation type="submission" date="2016-10" db="EMBL/GenBank/DDBJ databases">
        <authorList>
            <person name="Varghese N."/>
            <person name="Submissions S."/>
        </authorList>
    </citation>
    <scope>NUCLEOTIDE SEQUENCE [LARGE SCALE GENOMIC DNA]</scope>
    <source>
        <strain evidence="2">DSM 45245</strain>
    </source>
</reference>
<evidence type="ECO:0000313" key="1">
    <source>
        <dbReference type="EMBL" id="SDZ28804.1"/>
    </source>
</evidence>
<evidence type="ECO:0000313" key="2">
    <source>
        <dbReference type="Proteomes" id="UP000242415"/>
    </source>
</evidence>
<gene>
    <name evidence="1" type="ORF">SAMN05444365_10958</name>
</gene>
<dbReference type="EMBL" id="FNPH01000009">
    <property type="protein sequence ID" value="SDZ28804.1"/>
    <property type="molecule type" value="Genomic_DNA"/>
</dbReference>
<keyword evidence="2" id="KW-1185">Reference proteome</keyword>
<accession>A0A1H3RSR1</accession>
<protein>
    <submittedName>
        <fullName evidence="1">Uncharacterized protein</fullName>
    </submittedName>
</protein>
<dbReference type="Proteomes" id="UP000242415">
    <property type="component" value="Unassembled WGS sequence"/>
</dbReference>
<dbReference type="AlphaFoldDB" id="A0A1H3RSR1"/>
<sequence>MFGTLLKRWAVAAVAVPVAAAGARRLSRAIERRRGPSRATNLLRWGADAMQGRARRSRKGPWRGR</sequence>
<organism evidence="1 2">
    <name type="scientific">Micromonospora pattaloongensis</name>
    <dbReference type="NCBI Taxonomy" id="405436"/>
    <lineage>
        <taxon>Bacteria</taxon>
        <taxon>Bacillati</taxon>
        <taxon>Actinomycetota</taxon>
        <taxon>Actinomycetes</taxon>
        <taxon>Micromonosporales</taxon>
        <taxon>Micromonosporaceae</taxon>
        <taxon>Micromonospora</taxon>
    </lineage>
</organism>
<name>A0A1H3RSR1_9ACTN</name>